<reference evidence="1 2" key="1">
    <citation type="submission" date="2012-12" db="EMBL/GenBank/DDBJ databases">
        <authorList>
            <person name="Sencilo A."/>
            <person name="Jacobs-Sera D."/>
            <person name="Russell D.A."/>
            <person name="Ko C."/>
            <person name="Atanasova N."/>
            <person name="Osterlund E."/>
            <person name="Oksanen H.M."/>
            <person name="Bamford D.H."/>
            <person name="Hatfull G.F."/>
            <person name="Roine E."/>
            <person name="Hendrix R.W."/>
        </authorList>
    </citation>
    <scope>NUCLEOTIDE SEQUENCE [LARGE SCALE GENOMIC DNA]</scope>
</reference>
<sequence length="105" mass="11865">MSKKVPYWETIEYIGGGYVLQKKMAAKLNSDGNAVKEREPYLKVMDSNQVTKTYHSRNGPTDYKVNQIEELSSVHRIVHASELEGVDTDELAADAVKRFGSEMEL</sequence>
<keyword evidence="2" id="KW-1185">Reference proteome</keyword>
<accession>R4TLD2</accession>
<dbReference type="Proteomes" id="UP000202786">
    <property type="component" value="Segment"/>
</dbReference>
<proteinExistence type="predicted"/>
<evidence type="ECO:0000313" key="2">
    <source>
        <dbReference type="Proteomes" id="UP000202786"/>
    </source>
</evidence>
<dbReference type="RefSeq" id="YP_008059370.1">
    <property type="nucleotide sequence ID" value="NC_021328.1"/>
</dbReference>
<gene>
    <name evidence="1" type="primary">195</name>
    <name evidence="1" type="ORF">HGTV1_195</name>
</gene>
<organism evidence="1 2">
    <name type="scientific">Halogranum tailed virus 1</name>
    <dbReference type="NCBI Taxonomy" id="1273749"/>
    <lineage>
        <taxon>Viruses</taxon>
        <taxon>Duplodnaviria</taxon>
        <taxon>Heunggongvirae</taxon>
        <taxon>Uroviricota</taxon>
        <taxon>Caudoviricetes</taxon>
        <taxon>Thumleimavirales</taxon>
        <taxon>Halomagnusviridae</taxon>
        <taxon>Hagravirus</taxon>
        <taxon>Hagravirus capitaneum</taxon>
        <taxon>Hagravirus HGTV1</taxon>
    </lineage>
</organism>
<protein>
    <submittedName>
        <fullName evidence="1">Uncharacterized protein</fullName>
    </submittedName>
</protein>
<dbReference type="EMBL" id="KC292026">
    <property type="protein sequence ID" value="AGM11492.1"/>
    <property type="molecule type" value="Genomic_DNA"/>
</dbReference>
<dbReference type="GeneID" id="16193928"/>
<name>R4TLD2_9CAUD</name>
<evidence type="ECO:0000313" key="1">
    <source>
        <dbReference type="EMBL" id="AGM11492.1"/>
    </source>
</evidence>
<dbReference type="KEGG" id="vg:16193928"/>